<dbReference type="FunFam" id="2.60.120.650:FF:000013">
    <property type="entry name" value="Ribosomal oxygenase 1"/>
    <property type="match status" value="1"/>
</dbReference>
<dbReference type="AlphaFoldDB" id="A0A1B6LY87"/>
<feature type="compositionally biased region" description="Polar residues" evidence="15">
    <location>
        <begin position="96"/>
        <end position="123"/>
    </location>
</feature>
<accession>A0A1B6LY87</accession>
<evidence type="ECO:0000256" key="6">
    <source>
        <dbReference type="ARBA" id="ARBA00022964"/>
    </source>
</evidence>
<dbReference type="SUPFAM" id="SSF51197">
    <property type="entry name" value="Clavaminate synthase-like"/>
    <property type="match status" value="1"/>
</dbReference>
<dbReference type="InterPro" id="IPR039994">
    <property type="entry name" value="NO66-like"/>
</dbReference>
<keyword evidence="3" id="KW-0678">Repressor</keyword>
<evidence type="ECO:0000256" key="10">
    <source>
        <dbReference type="ARBA" id="ARBA00023163"/>
    </source>
</evidence>
<evidence type="ECO:0000256" key="3">
    <source>
        <dbReference type="ARBA" id="ARBA00022491"/>
    </source>
</evidence>
<proteinExistence type="inferred from homology"/>
<dbReference type="Gene3D" id="1.10.10.1500">
    <property type="entry name" value="JmjC domain-containing ribosomal oxygenase (ROX), dimer domain"/>
    <property type="match status" value="1"/>
</dbReference>
<reference evidence="17" key="1">
    <citation type="submission" date="2015-11" db="EMBL/GenBank/DDBJ databases">
        <title>De novo transcriptome assembly of four potential Pierce s Disease insect vectors from Arizona vineyards.</title>
        <authorList>
            <person name="Tassone E.E."/>
        </authorList>
    </citation>
    <scope>NUCLEOTIDE SEQUENCE</scope>
</reference>
<evidence type="ECO:0000256" key="4">
    <source>
        <dbReference type="ARBA" id="ARBA00022723"/>
    </source>
</evidence>
<comment type="catalytic activity">
    <reaction evidence="13 14">
        <text>N(6),N(6)-dimethyl-L-lysyl(36)-[histone H3] + 2 2-oxoglutarate + 2 O2 = L-lysyl(36)-[histone H3] + 2 formaldehyde + 2 succinate + 2 CO2</text>
        <dbReference type="Rhea" id="RHEA:42032"/>
        <dbReference type="Rhea" id="RHEA-COMP:9785"/>
        <dbReference type="Rhea" id="RHEA-COMP:9787"/>
        <dbReference type="ChEBI" id="CHEBI:15379"/>
        <dbReference type="ChEBI" id="CHEBI:16526"/>
        <dbReference type="ChEBI" id="CHEBI:16810"/>
        <dbReference type="ChEBI" id="CHEBI:16842"/>
        <dbReference type="ChEBI" id="CHEBI:29969"/>
        <dbReference type="ChEBI" id="CHEBI:30031"/>
        <dbReference type="ChEBI" id="CHEBI:61976"/>
        <dbReference type="EC" id="1.14.11.27"/>
    </reaction>
</comment>
<evidence type="ECO:0000256" key="8">
    <source>
        <dbReference type="ARBA" id="ARBA00023004"/>
    </source>
</evidence>
<dbReference type="InterPro" id="IPR003347">
    <property type="entry name" value="JmjC_dom"/>
</dbReference>
<keyword evidence="5" id="KW-0156">Chromatin regulator</keyword>
<evidence type="ECO:0000256" key="7">
    <source>
        <dbReference type="ARBA" id="ARBA00023002"/>
    </source>
</evidence>
<evidence type="ECO:0000256" key="11">
    <source>
        <dbReference type="ARBA" id="ARBA00023242"/>
    </source>
</evidence>
<evidence type="ECO:0000256" key="14">
    <source>
        <dbReference type="RuleBase" id="RU366061"/>
    </source>
</evidence>
<feature type="domain" description="JmjC" evidence="16">
    <location>
        <begin position="386"/>
        <end position="531"/>
    </location>
</feature>
<dbReference type="Pfam" id="PF21233">
    <property type="entry name" value="WHD_RIOX1"/>
    <property type="match status" value="1"/>
</dbReference>
<dbReference type="EMBL" id="GEBQ01005472">
    <property type="protein sequence ID" value="JAT34505.1"/>
    <property type="molecule type" value="Transcribed_RNA"/>
</dbReference>
<gene>
    <name evidence="17" type="ORF">g.35327</name>
    <name evidence="18" type="ORF">g.35330</name>
</gene>
<dbReference type="PANTHER" id="PTHR13096">
    <property type="entry name" value="MINA53 MYC INDUCED NUCLEAR ANTIGEN"/>
    <property type="match status" value="1"/>
</dbReference>
<dbReference type="Gene3D" id="3.90.930.40">
    <property type="match status" value="1"/>
</dbReference>
<evidence type="ECO:0000256" key="13">
    <source>
        <dbReference type="ARBA" id="ARBA00047915"/>
    </source>
</evidence>
<keyword evidence="7 14" id="KW-0560">Oxidoreductase</keyword>
<evidence type="ECO:0000256" key="5">
    <source>
        <dbReference type="ARBA" id="ARBA00022853"/>
    </source>
</evidence>
<keyword evidence="11 14" id="KW-0539">Nucleus</keyword>
<comment type="function">
    <text evidence="12">Oxygenase that can act as both a histone lysine demethylase and a ribosomal histidine hydroxylase. Specifically demethylates 'Lys-4' (H3K4me) and 'Lys-36' (H3K36me) of histone H3, thereby playing a central role in histone code.</text>
</comment>
<evidence type="ECO:0000256" key="12">
    <source>
        <dbReference type="ARBA" id="ARBA00025670"/>
    </source>
</evidence>
<feature type="region of interest" description="Disordered" evidence="15">
    <location>
        <begin position="199"/>
        <end position="219"/>
    </location>
</feature>
<dbReference type="GO" id="GO:0005730">
    <property type="term" value="C:nucleolus"/>
    <property type="evidence" value="ECO:0007669"/>
    <property type="project" value="TreeGrafter"/>
</dbReference>
<keyword evidence="6 14" id="KW-0223">Dioxygenase</keyword>
<feature type="compositionally biased region" description="Basic and acidic residues" evidence="15">
    <location>
        <begin position="199"/>
        <end position="215"/>
    </location>
</feature>
<dbReference type="PROSITE" id="PS51184">
    <property type="entry name" value="JMJC"/>
    <property type="match status" value="1"/>
</dbReference>
<dbReference type="GO" id="GO:0005506">
    <property type="term" value="F:iron ion binding"/>
    <property type="evidence" value="ECO:0007669"/>
    <property type="project" value="UniProtKB-UniRule"/>
</dbReference>
<evidence type="ECO:0000313" key="17">
    <source>
        <dbReference type="EMBL" id="JAT28570.1"/>
    </source>
</evidence>
<keyword evidence="10 14" id="KW-0804">Transcription</keyword>
<dbReference type="EMBL" id="GEBQ01011407">
    <property type="protein sequence ID" value="JAT28570.1"/>
    <property type="molecule type" value="Transcribed_RNA"/>
</dbReference>
<dbReference type="FunFam" id="3.90.930.40:FF:000001">
    <property type="entry name" value="ribosomal oxygenase 1 isoform X1"/>
    <property type="match status" value="1"/>
</dbReference>
<evidence type="ECO:0000256" key="9">
    <source>
        <dbReference type="ARBA" id="ARBA00023015"/>
    </source>
</evidence>
<evidence type="ECO:0000256" key="15">
    <source>
        <dbReference type="SAM" id="MobiDB-lite"/>
    </source>
</evidence>
<feature type="region of interest" description="Disordered" evidence="15">
    <location>
        <begin position="96"/>
        <end position="126"/>
    </location>
</feature>
<dbReference type="InterPro" id="IPR049043">
    <property type="entry name" value="WHD_RIOX1"/>
</dbReference>
<evidence type="ECO:0000259" key="16">
    <source>
        <dbReference type="PROSITE" id="PS51184"/>
    </source>
</evidence>
<dbReference type="Pfam" id="PF08007">
    <property type="entry name" value="JmjC_2"/>
    <property type="match status" value="1"/>
</dbReference>
<keyword evidence="9 14" id="KW-0805">Transcription regulation</keyword>
<sequence>MKIKEPVSAFSVYSERFKQKKNTKPVLDNGIKKIGKQKKHNNDLKKRQMREICYIMEKLAEQSNTANNDIVKNITAAMSKTEVKNTSAFQVSLLDGNTTETNSTGPVPITETDNQPSKGLSDSTVKETKKVIKPSKASKIKGNKHLGGCQGPVGFVANIDQSLPGVENNQVIGPFLNKYVFKGKSVKICKKSKQYSKKKEDRDLISKKIPSDKGKTNSKQKILKQKKLNSIATSNKISSSKIDVGKNNLPSILKKNKKLITKAPKVNKVDFKNKKDNSEESNWMNQENSILAGKCLFEWLIVPISHENFMSDYWEKRPLLIHRENNRNYFSKLLSTPAIDKMLRENVVYFTKHLDVTSYEDGVRNTHNDSGRAQPNVVWDFYSNGCSIRLLNPQVFLPKIHALNATLQEYFGCFVGANVYLTPPNSQGFAPHFDDIEAFILQIEGKKHWKVYSPRNGYETLPRFSSPNFSQEEIGEPMLEVTLEPGDMLYFPRGYIHQASTVEGEHSLHITLSAYQKTAWVDLFEKALPLALRKAAAEDVEFRRGLPRDYLNVEHRGSNQERLAITYTAKRLMARLGHYMELSLRAGVDQMGAQFMHDALPPVLTPEEKQKSSLGDGLKMVANGKIRNRVELEMDTEVKLVKANVCRLAEVEGEVRVYYCLDNPLEYHADVPQFLVLPAECIPVVTQLARSYPAYVQVKRLPHDDKDILITLISDLWDAGLLVAKGLKTTSEYV</sequence>
<comment type="similarity">
    <text evidence="2">Belongs to the ROX family. NO66 subfamily.</text>
</comment>
<protein>
    <recommendedName>
        <fullName evidence="14">Bifunctional lysine-specific demethylase and histidyl-hydroxylase</fullName>
        <ecNumber evidence="14">1.14.11.27</ecNumber>
    </recommendedName>
</protein>
<dbReference type="GO" id="GO:0140680">
    <property type="term" value="F:histone H3K36me/H3K36me2 demethylase activity"/>
    <property type="evidence" value="ECO:0007669"/>
    <property type="project" value="UniProtKB-EC"/>
</dbReference>
<dbReference type="GO" id="GO:0032453">
    <property type="term" value="F:histone H3K4 demethylase activity"/>
    <property type="evidence" value="ECO:0007669"/>
    <property type="project" value="TreeGrafter"/>
</dbReference>
<organism evidence="17">
    <name type="scientific">Graphocephala atropunctata</name>
    <dbReference type="NCBI Taxonomy" id="36148"/>
    <lineage>
        <taxon>Eukaryota</taxon>
        <taxon>Metazoa</taxon>
        <taxon>Ecdysozoa</taxon>
        <taxon>Arthropoda</taxon>
        <taxon>Hexapoda</taxon>
        <taxon>Insecta</taxon>
        <taxon>Pterygota</taxon>
        <taxon>Neoptera</taxon>
        <taxon>Paraneoptera</taxon>
        <taxon>Hemiptera</taxon>
        <taxon>Auchenorrhyncha</taxon>
        <taxon>Membracoidea</taxon>
        <taxon>Cicadellidae</taxon>
        <taxon>Cicadellinae</taxon>
        <taxon>Cicadellini</taxon>
        <taxon>Graphocephala</taxon>
    </lineage>
</organism>
<dbReference type="EC" id="1.14.11.27" evidence="14"/>
<comment type="subcellular location">
    <subcellularLocation>
        <location evidence="1 14">Nucleus</location>
    </subcellularLocation>
</comment>
<keyword evidence="8 14" id="KW-0408">Iron</keyword>
<keyword evidence="4 14" id="KW-0479">Metal-binding</keyword>
<evidence type="ECO:0000256" key="2">
    <source>
        <dbReference type="ARBA" id="ARBA00010309"/>
    </source>
</evidence>
<comment type="cofactor">
    <cofactor evidence="14">
        <name>Fe(2+)</name>
        <dbReference type="ChEBI" id="CHEBI:29033"/>
    </cofactor>
    <text evidence="14">Binds 1 Fe(2+) ion per subunit.</text>
</comment>
<name>A0A1B6LY87_9HEMI</name>
<dbReference type="PANTHER" id="PTHR13096:SF8">
    <property type="entry name" value="RIBOSOMAL OXYGENASE 1"/>
    <property type="match status" value="1"/>
</dbReference>
<dbReference type="Gene3D" id="2.60.120.650">
    <property type="entry name" value="Cupin"/>
    <property type="match status" value="1"/>
</dbReference>
<evidence type="ECO:0000256" key="1">
    <source>
        <dbReference type="ARBA" id="ARBA00004123"/>
    </source>
</evidence>
<evidence type="ECO:0000313" key="18">
    <source>
        <dbReference type="EMBL" id="JAT34505.1"/>
    </source>
</evidence>